<organism evidence="3 4">
    <name type="scientific">Apiospora arundinis</name>
    <dbReference type="NCBI Taxonomy" id="335852"/>
    <lineage>
        <taxon>Eukaryota</taxon>
        <taxon>Fungi</taxon>
        <taxon>Dikarya</taxon>
        <taxon>Ascomycota</taxon>
        <taxon>Pezizomycotina</taxon>
        <taxon>Sordariomycetes</taxon>
        <taxon>Xylariomycetidae</taxon>
        <taxon>Amphisphaeriales</taxon>
        <taxon>Apiosporaceae</taxon>
        <taxon>Apiospora</taxon>
    </lineage>
</organism>
<dbReference type="Pfam" id="PF06985">
    <property type="entry name" value="HET"/>
    <property type="match status" value="1"/>
</dbReference>
<dbReference type="Proteomes" id="UP001390339">
    <property type="component" value="Unassembled WGS sequence"/>
</dbReference>
<feature type="region of interest" description="Disordered" evidence="1">
    <location>
        <begin position="1"/>
        <end position="21"/>
    </location>
</feature>
<gene>
    <name evidence="3" type="ORF">PGQ11_001674</name>
</gene>
<feature type="domain" description="Heterokaryon incompatibility" evidence="2">
    <location>
        <begin position="199"/>
        <end position="345"/>
    </location>
</feature>
<dbReference type="InterPro" id="IPR010730">
    <property type="entry name" value="HET"/>
</dbReference>
<dbReference type="EMBL" id="JAPCWZ010000002">
    <property type="protein sequence ID" value="KAK8876728.1"/>
    <property type="molecule type" value="Genomic_DNA"/>
</dbReference>
<reference evidence="3 4" key="1">
    <citation type="journal article" date="2024" name="IMA Fungus">
        <title>Apiospora arundinis, a panoply of carbohydrate-active enzymes and secondary metabolites.</title>
        <authorList>
            <person name="Sorensen T."/>
            <person name="Petersen C."/>
            <person name="Muurmann A.T."/>
            <person name="Christiansen J.V."/>
            <person name="Brundto M.L."/>
            <person name="Overgaard C.K."/>
            <person name="Boysen A.T."/>
            <person name="Wollenberg R.D."/>
            <person name="Larsen T.O."/>
            <person name="Sorensen J.L."/>
            <person name="Nielsen K.L."/>
            <person name="Sondergaard T.E."/>
        </authorList>
    </citation>
    <scope>NUCLEOTIDE SEQUENCE [LARGE SCALE GENOMIC DNA]</scope>
    <source>
        <strain evidence="3 4">AAU 773</strain>
    </source>
</reference>
<dbReference type="PANTHER" id="PTHR33112">
    <property type="entry name" value="DOMAIN PROTEIN, PUTATIVE-RELATED"/>
    <property type="match status" value="1"/>
</dbReference>
<evidence type="ECO:0000256" key="1">
    <source>
        <dbReference type="SAM" id="MobiDB-lite"/>
    </source>
</evidence>
<name>A0ABR2JGS7_9PEZI</name>
<sequence length="783" mass="89478">MSNSSLHPANDTGAEEDSGTPCEVCKTLRASAKVVKAYNDAGKVPNFNAPINFESKPLNEWIITAEELFNGCDAHQRFLHPYVWRPDDEKLTEIEIMFDRGRLQLYVTFLAEGDDSPWSTSGAELLLLNEEGANAGYALGRRLHNEFIDIKLLNHWKETCAGHHGKPCQDKITTLEYPLSYLIDTQQKCLVPAAPNMAYVALSYVWGQVSMLKATQRNLEKLKRPDSLHDLRALLPKTIRDSIALVPLLEERYIWVDSLCIPQDDEEVARRHISQMAAIFENASLTIVACDGHDAEFGLRGLRHSPRLKTRPGILRLAPGVALTARTEVRIRDTPWSQRGWTLQEQIFSRRSLVFFKNTVQWMCRSAKYYEDVDAPPDLPAEALIIDGGETRERLNPLELSLDVPDLSVLSELISYYSRRDLTYQEDVMRAFSSTFGAMQGAFPRGFIHGLPVSFFDASLIWRSSYGRMARRQVSRADAQCPPSWTWAGWKGGFDSCAWTSAYYMISPRRGTSRAHWEAFQVIPMLDWYTKESMDSDEEQRIPFQNEWHNYKSKFMGKEHDLPEGWVYKLREAEGTDDTPVYSKFKEDPECQVTRQELQTPYFYEHESCPGHRFYHPVPLGNNIQNKSDSHKMPDSHGQYLCARTQKAQLWAAKPPWDDQVERAVSCRGPDDFVLRMFGLDLLVSVVLQDQDGAVVGELCPDSQVELESIWDAHPLAIPVDVVVISRGLHFCEPQLVEKETWSFYNVLWVEWVDGIAYRKGVGRVNRSAWERLKKDEISLVLG</sequence>
<evidence type="ECO:0000313" key="4">
    <source>
        <dbReference type="Proteomes" id="UP001390339"/>
    </source>
</evidence>
<keyword evidence="4" id="KW-1185">Reference proteome</keyword>
<evidence type="ECO:0000313" key="3">
    <source>
        <dbReference type="EMBL" id="KAK8876728.1"/>
    </source>
</evidence>
<comment type="caution">
    <text evidence="3">The sequence shown here is derived from an EMBL/GenBank/DDBJ whole genome shotgun (WGS) entry which is preliminary data.</text>
</comment>
<protein>
    <submittedName>
        <fullName evidence="3">Heterokaryon incompatibility protein-domain-containing protein</fullName>
    </submittedName>
</protein>
<evidence type="ECO:0000259" key="2">
    <source>
        <dbReference type="Pfam" id="PF06985"/>
    </source>
</evidence>
<accession>A0ABR2JGS7</accession>
<dbReference type="PANTHER" id="PTHR33112:SF16">
    <property type="entry name" value="HETEROKARYON INCOMPATIBILITY DOMAIN-CONTAINING PROTEIN"/>
    <property type="match status" value="1"/>
</dbReference>
<proteinExistence type="predicted"/>